<dbReference type="Gramene" id="PRQ51324">
    <property type="protein sequence ID" value="PRQ51324"/>
    <property type="gene ID" value="RchiOBHm_Chr2g0143141"/>
</dbReference>
<dbReference type="AlphaFoldDB" id="A0A2P6RY42"/>
<protein>
    <submittedName>
        <fullName evidence="1">Putative transposase, MuDR, plant</fullName>
    </submittedName>
</protein>
<name>A0A2P6RY42_ROSCH</name>
<organism evidence="1 2">
    <name type="scientific">Rosa chinensis</name>
    <name type="common">China rose</name>
    <dbReference type="NCBI Taxonomy" id="74649"/>
    <lineage>
        <taxon>Eukaryota</taxon>
        <taxon>Viridiplantae</taxon>
        <taxon>Streptophyta</taxon>
        <taxon>Embryophyta</taxon>
        <taxon>Tracheophyta</taxon>
        <taxon>Spermatophyta</taxon>
        <taxon>Magnoliopsida</taxon>
        <taxon>eudicotyledons</taxon>
        <taxon>Gunneridae</taxon>
        <taxon>Pentapetalae</taxon>
        <taxon>rosids</taxon>
        <taxon>fabids</taxon>
        <taxon>Rosales</taxon>
        <taxon>Rosaceae</taxon>
        <taxon>Rosoideae</taxon>
        <taxon>Rosoideae incertae sedis</taxon>
        <taxon>Rosa</taxon>
    </lineage>
</organism>
<accession>A0A2P6RY42</accession>
<evidence type="ECO:0000313" key="1">
    <source>
        <dbReference type="EMBL" id="PRQ51324.1"/>
    </source>
</evidence>
<sequence>MGFEGDISNEAGSDSKGLHSLHRFLGEEDEDKGKFPVKCKRRYSEWREFKHKEDMKRPTFELGMEFPNSKVFKSLTRKHAVQTRNEIRFPTNTRHKCWQGARRLLVILGGSMPLPLTWIIPPFSSRL</sequence>
<gene>
    <name evidence="1" type="ORF">RchiOBHm_Chr2g0143141</name>
</gene>
<proteinExistence type="predicted"/>
<reference evidence="1 2" key="1">
    <citation type="journal article" date="2018" name="Nat. Genet.">
        <title>The Rosa genome provides new insights in the design of modern roses.</title>
        <authorList>
            <person name="Bendahmane M."/>
        </authorList>
    </citation>
    <scope>NUCLEOTIDE SEQUENCE [LARGE SCALE GENOMIC DNA]</scope>
    <source>
        <strain evidence="2">cv. Old Blush</strain>
    </source>
</reference>
<keyword evidence="2" id="KW-1185">Reference proteome</keyword>
<dbReference type="EMBL" id="PDCK01000040">
    <property type="protein sequence ID" value="PRQ51324.1"/>
    <property type="molecule type" value="Genomic_DNA"/>
</dbReference>
<dbReference type="Proteomes" id="UP000238479">
    <property type="component" value="Chromosome 2"/>
</dbReference>
<comment type="caution">
    <text evidence="1">The sequence shown here is derived from an EMBL/GenBank/DDBJ whole genome shotgun (WGS) entry which is preliminary data.</text>
</comment>
<evidence type="ECO:0000313" key="2">
    <source>
        <dbReference type="Proteomes" id="UP000238479"/>
    </source>
</evidence>